<dbReference type="EMBL" id="JALJOV010000061">
    <property type="protein sequence ID" value="KAK9867835.1"/>
    <property type="molecule type" value="Genomic_DNA"/>
</dbReference>
<gene>
    <name evidence="2" type="ORF">WJX84_001050</name>
</gene>
<feature type="region of interest" description="Disordered" evidence="1">
    <location>
        <begin position="427"/>
        <end position="474"/>
    </location>
</feature>
<feature type="compositionally biased region" description="Low complexity" evidence="1">
    <location>
        <begin position="183"/>
        <end position="195"/>
    </location>
</feature>
<proteinExistence type="predicted"/>
<feature type="region of interest" description="Disordered" evidence="1">
    <location>
        <begin position="109"/>
        <end position="283"/>
    </location>
</feature>
<feature type="compositionally biased region" description="Polar residues" evidence="1">
    <location>
        <begin position="128"/>
        <end position="141"/>
    </location>
</feature>
<feature type="compositionally biased region" description="Polar residues" evidence="1">
    <location>
        <begin position="200"/>
        <end position="219"/>
    </location>
</feature>
<name>A0AAW1TE26_9CHLO</name>
<protein>
    <submittedName>
        <fullName evidence="2">Uncharacterized protein</fullName>
    </submittedName>
</protein>
<accession>A0AAW1TE26</accession>
<evidence type="ECO:0000256" key="1">
    <source>
        <dbReference type="SAM" id="MobiDB-lite"/>
    </source>
</evidence>
<evidence type="ECO:0000313" key="2">
    <source>
        <dbReference type="EMBL" id="KAK9867835.1"/>
    </source>
</evidence>
<reference evidence="2 3" key="1">
    <citation type="journal article" date="2024" name="Nat. Commun.">
        <title>Phylogenomics reveals the evolutionary origins of lichenization in chlorophyte algae.</title>
        <authorList>
            <person name="Puginier C."/>
            <person name="Libourel C."/>
            <person name="Otte J."/>
            <person name="Skaloud P."/>
            <person name="Haon M."/>
            <person name="Grisel S."/>
            <person name="Petersen M."/>
            <person name="Berrin J.G."/>
            <person name="Delaux P.M."/>
            <person name="Dal Grande F."/>
            <person name="Keller J."/>
        </authorList>
    </citation>
    <scope>NUCLEOTIDE SEQUENCE [LARGE SCALE GENOMIC DNA]</scope>
    <source>
        <strain evidence="2 3">SAG 2523</strain>
    </source>
</reference>
<dbReference type="AlphaFoldDB" id="A0AAW1TE26"/>
<feature type="region of interest" description="Disordered" evidence="1">
    <location>
        <begin position="1"/>
        <end position="25"/>
    </location>
</feature>
<comment type="caution">
    <text evidence="2">The sequence shown here is derived from an EMBL/GenBank/DDBJ whole genome shotgun (WGS) entry which is preliminary data.</text>
</comment>
<sequence length="474" mass="49922">MAVRALGREGSGPLEEAFQQSVDSSTDHFLLDTTRSISTAETPLPRSDLNEVSIPLRDASLECRKVQQPEDAWLVAGLPGAVESFSGTPGDRVGKQEADMSISQLLITRPDEMESPAPGPATPIISRPRQSSMARSGSIPGSQVIIPTPTGPPPAWDPRSPSIDRSTSKIPRPGLGWSSPHRQAPAAQPAAVAAPLSYPDSPTQQPSTKGMQANRSLPRQFSGVAAAPAAADAAAAVAADSQEQPQQHVAAPADDVIISPEAHDALFSPLAAPTPDQQPRLPSFSVLQHQPSDEILLESRPCPLFTGLPEHPDKSLEPALHQHPEVEVPKLNRFAGVVGDEVESGGGELSTMPTSQLAMVPENGGAKLAESLFGSDHQCEAIAQPVVPDLLKQQQLPSQSLDTSSMAAHQMLNKKDMVDDAMGKTRLTAPAEQVGTHKAADDVMGNAEKGTTVSRKGTSKSKRDKPGGKCCVIM</sequence>
<organism evidence="2 3">
    <name type="scientific">Apatococcus fuscideae</name>
    <dbReference type="NCBI Taxonomy" id="2026836"/>
    <lineage>
        <taxon>Eukaryota</taxon>
        <taxon>Viridiplantae</taxon>
        <taxon>Chlorophyta</taxon>
        <taxon>core chlorophytes</taxon>
        <taxon>Trebouxiophyceae</taxon>
        <taxon>Chlorellales</taxon>
        <taxon>Chlorellaceae</taxon>
        <taxon>Apatococcus</taxon>
    </lineage>
</organism>
<evidence type="ECO:0000313" key="3">
    <source>
        <dbReference type="Proteomes" id="UP001485043"/>
    </source>
</evidence>
<dbReference type="Proteomes" id="UP001485043">
    <property type="component" value="Unassembled WGS sequence"/>
</dbReference>
<feature type="compositionally biased region" description="Low complexity" evidence="1">
    <location>
        <begin position="224"/>
        <end position="240"/>
    </location>
</feature>
<keyword evidence="3" id="KW-1185">Reference proteome</keyword>